<evidence type="ECO:0000256" key="1">
    <source>
        <dbReference type="ARBA" id="ARBA00001946"/>
    </source>
</evidence>
<dbReference type="Pfam" id="PF12710">
    <property type="entry name" value="HAD"/>
    <property type="match status" value="1"/>
</dbReference>
<dbReference type="InterPro" id="IPR036412">
    <property type="entry name" value="HAD-like_sf"/>
</dbReference>
<comment type="catalytic activity">
    <reaction evidence="11">
        <text>O-phospho-L-serine + H2O = L-serine + phosphate</text>
        <dbReference type="Rhea" id="RHEA:21208"/>
        <dbReference type="ChEBI" id="CHEBI:15377"/>
        <dbReference type="ChEBI" id="CHEBI:33384"/>
        <dbReference type="ChEBI" id="CHEBI:43474"/>
        <dbReference type="ChEBI" id="CHEBI:57524"/>
        <dbReference type="EC" id="3.1.3.3"/>
    </reaction>
</comment>
<evidence type="ECO:0000256" key="12">
    <source>
        <dbReference type="ARBA" id="ARBA00048523"/>
    </source>
</evidence>
<evidence type="ECO:0000256" key="8">
    <source>
        <dbReference type="ARBA" id="ARBA00022842"/>
    </source>
</evidence>
<keyword evidence="8" id="KW-0460">Magnesium</keyword>
<dbReference type="EC" id="3.1.3.3" evidence="4"/>
<dbReference type="SFLD" id="SFLDG01136">
    <property type="entry name" value="C1.6:_Phosphoserine_Phosphatas"/>
    <property type="match status" value="1"/>
</dbReference>
<dbReference type="EMBL" id="RXLP01000002">
    <property type="protein sequence ID" value="TCD55015.1"/>
    <property type="molecule type" value="Genomic_DNA"/>
</dbReference>
<evidence type="ECO:0000256" key="7">
    <source>
        <dbReference type="ARBA" id="ARBA00022801"/>
    </source>
</evidence>
<dbReference type="InterPro" id="IPR004469">
    <property type="entry name" value="PSP"/>
</dbReference>
<comment type="similarity">
    <text evidence="3">Belongs to the HAD-like hydrolase superfamily. SerB family.</text>
</comment>
<keyword evidence="6" id="KW-0479">Metal-binding</keyword>
<evidence type="ECO:0000256" key="13">
    <source>
        <dbReference type="PIRSR" id="PIRSR604469-1"/>
    </source>
</evidence>
<reference evidence="14 15" key="1">
    <citation type="submission" date="2018-12" db="EMBL/GenBank/DDBJ databases">
        <title>Alloscrdovia theropitheci sp. nov: a novel taxon from the feces of the bleeding-herat monkey (Theropithecus geleda).</title>
        <authorList>
            <person name="Modesto M."/>
        </authorList>
    </citation>
    <scope>NUCLEOTIDE SEQUENCE [LARGE SCALE GENOMIC DNA]</scope>
    <source>
        <strain evidence="14 15">GLDI4/2</strain>
    </source>
</reference>
<accession>A0A4R0QUD9</accession>
<comment type="cofactor">
    <cofactor evidence="1">
        <name>Mg(2+)</name>
        <dbReference type="ChEBI" id="CHEBI:18420"/>
    </cofactor>
</comment>
<dbReference type="OrthoDB" id="9792539at2"/>
<gene>
    <name evidence="14" type="primary">serB</name>
    <name evidence="14" type="ORF">EJ419_00475</name>
</gene>
<organism evidence="14 15">
    <name type="scientific">Alloscardovia theropitheci</name>
    <dbReference type="NCBI Taxonomy" id="2496842"/>
    <lineage>
        <taxon>Bacteria</taxon>
        <taxon>Bacillati</taxon>
        <taxon>Actinomycetota</taxon>
        <taxon>Actinomycetes</taxon>
        <taxon>Bifidobacteriales</taxon>
        <taxon>Bifidobacteriaceae</taxon>
        <taxon>Alloscardovia</taxon>
    </lineage>
</organism>
<feature type="active site" description="Nucleophile" evidence="13">
    <location>
        <position position="8"/>
    </location>
</feature>
<proteinExistence type="inferred from homology"/>
<dbReference type="GO" id="GO:0000287">
    <property type="term" value="F:magnesium ion binding"/>
    <property type="evidence" value="ECO:0007669"/>
    <property type="project" value="TreeGrafter"/>
</dbReference>
<dbReference type="GO" id="GO:0036424">
    <property type="term" value="F:L-phosphoserine phosphatase activity"/>
    <property type="evidence" value="ECO:0007669"/>
    <property type="project" value="InterPro"/>
</dbReference>
<evidence type="ECO:0000313" key="15">
    <source>
        <dbReference type="Proteomes" id="UP000291289"/>
    </source>
</evidence>
<name>A0A4R0QUD9_9BIFI</name>
<evidence type="ECO:0000256" key="6">
    <source>
        <dbReference type="ARBA" id="ARBA00022723"/>
    </source>
</evidence>
<protein>
    <recommendedName>
        <fullName evidence="4">phosphoserine phosphatase</fullName>
        <ecNumber evidence="4">3.1.3.3</ecNumber>
    </recommendedName>
    <alternativeName>
        <fullName evidence="10">O-phosphoserine phosphohydrolase</fullName>
    </alternativeName>
</protein>
<evidence type="ECO:0000256" key="9">
    <source>
        <dbReference type="ARBA" id="ARBA00023299"/>
    </source>
</evidence>
<dbReference type="PANTHER" id="PTHR43344:SF2">
    <property type="entry name" value="PHOSPHOSERINE PHOSPHATASE"/>
    <property type="match status" value="1"/>
</dbReference>
<dbReference type="InterPro" id="IPR023214">
    <property type="entry name" value="HAD_sf"/>
</dbReference>
<evidence type="ECO:0000256" key="3">
    <source>
        <dbReference type="ARBA" id="ARBA00009184"/>
    </source>
</evidence>
<comment type="pathway">
    <text evidence="2">Amino-acid biosynthesis; L-serine biosynthesis; L-serine from 3-phospho-D-glycerate: step 3/3.</text>
</comment>
<evidence type="ECO:0000256" key="2">
    <source>
        <dbReference type="ARBA" id="ARBA00005135"/>
    </source>
</evidence>
<dbReference type="NCBIfam" id="TIGR01488">
    <property type="entry name" value="HAD-SF-IB"/>
    <property type="match status" value="1"/>
</dbReference>
<dbReference type="SFLD" id="SFLDF00029">
    <property type="entry name" value="phosphoserine_phosphatase"/>
    <property type="match status" value="1"/>
</dbReference>
<keyword evidence="7 14" id="KW-0378">Hydrolase</keyword>
<comment type="catalytic activity">
    <reaction evidence="12">
        <text>O-phospho-D-serine + H2O = D-serine + phosphate</text>
        <dbReference type="Rhea" id="RHEA:24873"/>
        <dbReference type="ChEBI" id="CHEBI:15377"/>
        <dbReference type="ChEBI" id="CHEBI:35247"/>
        <dbReference type="ChEBI" id="CHEBI:43474"/>
        <dbReference type="ChEBI" id="CHEBI:58680"/>
        <dbReference type="EC" id="3.1.3.3"/>
    </reaction>
</comment>
<dbReference type="PANTHER" id="PTHR43344">
    <property type="entry name" value="PHOSPHOSERINE PHOSPHATASE"/>
    <property type="match status" value="1"/>
</dbReference>
<dbReference type="UniPathway" id="UPA00135">
    <property type="reaction ID" value="UER00198"/>
</dbReference>
<comment type="caution">
    <text evidence="14">The sequence shown here is derived from an EMBL/GenBank/DDBJ whole genome shotgun (WGS) entry which is preliminary data.</text>
</comment>
<feature type="active site" description="Proton donor" evidence="13">
    <location>
        <position position="10"/>
    </location>
</feature>
<dbReference type="NCBIfam" id="TIGR00338">
    <property type="entry name" value="serB"/>
    <property type="match status" value="1"/>
</dbReference>
<evidence type="ECO:0000256" key="11">
    <source>
        <dbReference type="ARBA" id="ARBA00048138"/>
    </source>
</evidence>
<keyword evidence="9" id="KW-0718">Serine biosynthesis</keyword>
<keyword evidence="5" id="KW-0028">Amino-acid biosynthesis</keyword>
<dbReference type="Proteomes" id="UP000291289">
    <property type="component" value="Unassembled WGS sequence"/>
</dbReference>
<dbReference type="Gene3D" id="3.40.50.1000">
    <property type="entry name" value="HAD superfamily/HAD-like"/>
    <property type="match status" value="1"/>
</dbReference>
<dbReference type="InterPro" id="IPR050582">
    <property type="entry name" value="HAD-like_SerB"/>
</dbReference>
<dbReference type="SFLD" id="SFLDS00003">
    <property type="entry name" value="Haloacid_Dehalogenase"/>
    <property type="match status" value="1"/>
</dbReference>
<evidence type="ECO:0000256" key="5">
    <source>
        <dbReference type="ARBA" id="ARBA00022605"/>
    </source>
</evidence>
<evidence type="ECO:0000313" key="14">
    <source>
        <dbReference type="EMBL" id="TCD55015.1"/>
    </source>
</evidence>
<keyword evidence="15" id="KW-1185">Reference proteome</keyword>
<dbReference type="SUPFAM" id="SSF56784">
    <property type="entry name" value="HAD-like"/>
    <property type="match status" value="1"/>
</dbReference>
<evidence type="ECO:0000256" key="4">
    <source>
        <dbReference type="ARBA" id="ARBA00012640"/>
    </source>
</evidence>
<dbReference type="GO" id="GO:0006564">
    <property type="term" value="P:L-serine biosynthetic process"/>
    <property type="evidence" value="ECO:0007669"/>
    <property type="project" value="UniProtKB-KW"/>
</dbReference>
<sequence>MKRLLVMDIDSTLIEEEVIDELGKTCGLGDQISAITARAMNGEIDFRQAIAQRVHLLRGLTTSIFDDVFNTLHITNGARELIDTAHHRGWKVGVVSGGFHEVADKLVEELSIDYCYAHSLGTMSVDGRVVLDGTLASDVVTKETKLRKLKEWAALNDIDMRNTIAIGDGANDIPMITEAGIGIAFCAKPITRQAAPFHIDERDLSLALRIIDTQAVL</sequence>
<evidence type="ECO:0000256" key="10">
    <source>
        <dbReference type="ARBA" id="ARBA00031693"/>
    </source>
</evidence>
<dbReference type="SFLD" id="SFLDG01137">
    <property type="entry name" value="C1.6.1:_Phosphoserine_Phosphat"/>
    <property type="match status" value="1"/>
</dbReference>
<dbReference type="AlphaFoldDB" id="A0A4R0QUD9"/>
<dbReference type="GO" id="GO:0005737">
    <property type="term" value="C:cytoplasm"/>
    <property type="evidence" value="ECO:0007669"/>
    <property type="project" value="TreeGrafter"/>
</dbReference>